<accession>A0A1X7SGE8</accession>
<reference evidence="2" key="1">
    <citation type="submission" date="2017-05" db="UniProtKB">
        <authorList>
            <consortium name="EnsemblMetazoa"/>
        </authorList>
    </citation>
    <scope>IDENTIFICATION</scope>
</reference>
<evidence type="ECO:0000256" key="1">
    <source>
        <dbReference type="SAM" id="MobiDB-lite"/>
    </source>
</evidence>
<dbReference type="EnsemblMetazoa" id="Aqu2.1.01162_001">
    <property type="protein sequence ID" value="Aqu2.1.01162_001"/>
    <property type="gene ID" value="Aqu2.1.01162"/>
</dbReference>
<name>A0A1X7SGE8_AMPQE</name>
<feature type="compositionally biased region" description="Low complexity" evidence="1">
    <location>
        <begin position="29"/>
        <end position="52"/>
    </location>
</feature>
<protein>
    <submittedName>
        <fullName evidence="2">Uncharacterized protein</fullName>
    </submittedName>
</protein>
<sequence>EVPVIVDEHECTYPSIYPKLDLKPPDPILPTAATATTPTKNNKNGGNKGSPSVRYKVGNEGEQKVGGTKG</sequence>
<dbReference type="eggNOG" id="KOG2197">
    <property type="taxonomic scope" value="Eukaryota"/>
</dbReference>
<proteinExistence type="predicted"/>
<dbReference type="AlphaFoldDB" id="A0A1X7SGE8"/>
<feature type="region of interest" description="Disordered" evidence="1">
    <location>
        <begin position="24"/>
        <end position="70"/>
    </location>
</feature>
<organism evidence="2">
    <name type="scientific">Amphimedon queenslandica</name>
    <name type="common">Sponge</name>
    <dbReference type="NCBI Taxonomy" id="400682"/>
    <lineage>
        <taxon>Eukaryota</taxon>
        <taxon>Metazoa</taxon>
        <taxon>Porifera</taxon>
        <taxon>Demospongiae</taxon>
        <taxon>Heteroscleromorpha</taxon>
        <taxon>Haplosclerida</taxon>
        <taxon>Niphatidae</taxon>
        <taxon>Amphimedon</taxon>
    </lineage>
</organism>
<dbReference type="InParanoid" id="A0A1X7SGE8"/>
<evidence type="ECO:0000313" key="2">
    <source>
        <dbReference type="EnsemblMetazoa" id="Aqu2.1.01162_001"/>
    </source>
</evidence>